<keyword evidence="7" id="KW-1185">Reference proteome</keyword>
<feature type="compositionally biased region" description="Polar residues" evidence="4">
    <location>
        <begin position="95"/>
        <end position="120"/>
    </location>
</feature>
<evidence type="ECO:0000256" key="1">
    <source>
        <dbReference type="ARBA" id="ARBA00022729"/>
    </source>
</evidence>
<dbReference type="InterPro" id="IPR039942">
    <property type="entry name" value="SBSPO"/>
</dbReference>
<feature type="compositionally biased region" description="Basic and acidic residues" evidence="4">
    <location>
        <begin position="30"/>
        <end position="45"/>
    </location>
</feature>
<evidence type="ECO:0000256" key="3">
    <source>
        <dbReference type="ARBA" id="ARBA00023180"/>
    </source>
</evidence>
<dbReference type="Proteomes" id="UP001178507">
    <property type="component" value="Unassembled WGS sequence"/>
</dbReference>
<evidence type="ECO:0000259" key="5">
    <source>
        <dbReference type="Pfam" id="PF19028"/>
    </source>
</evidence>
<feature type="compositionally biased region" description="Basic and acidic residues" evidence="4">
    <location>
        <begin position="1"/>
        <end position="19"/>
    </location>
</feature>
<dbReference type="Gene3D" id="2.20.100.10">
    <property type="entry name" value="Thrombospondin type-1 (TSP1) repeat"/>
    <property type="match status" value="3"/>
</dbReference>
<keyword evidence="1" id="KW-0732">Signal</keyword>
<feature type="compositionally biased region" description="Basic and acidic residues" evidence="4">
    <location>
        <begin position="52"/>
        <end position="76"/>
    </location>
</feature>
<evidence type="ECO:0000313" key="7">
    <source>
        <dbReference type="Proteomes" id="UP001178507"/>
    </source>
</evidence>
<evidence type="ECO:0000313" key="6">
    <source>
        <dbReference type="EMBL" id="CAJ1389747.1"/>
    </source>
</evidence>
<evidence type="ECO:0000256" key="2">
    <source>
        <dbReference type="ARBA" id="ARBA00023157"/>
    </source>
</evidence>
<dbReference type="PANTHER" id="PTHR20920">
    <property type="entry name" value="RPE-SPONDIN"/>
    <property type="match status" value="1"/>
</dbReference>
<dbReference type="PROSITE" id="PS50092">
    <property type="entry name" value="TSP1"/>
    <property type="match status" value="3"/>
</dbReference>
<accession>A0AA36IL09</accession>
<organism evidence="6 7">
    <name type="scientific">Effrenium voratum</name>
    <dbReference type="NCBI Taxonomy" id="2562239"/>
    <lineage>
        <taxon>Eukaryota</taxon>
        <taxon>Sar</taxon>
        <taxon>Alveolata</taxon>
        <taxon>Dinophyceae</taxon>
        <taxon>Suessiales</taxon>
        <taxon>Symbiodiniaceae</taxon>
        <taxon>Effrenium</taxon>
    </lineage>
</organism>
<dbReference type="PANTHER" id="PTHR20920:SF5">
    <property type="entry name" value="SMB DOMAIN-CONTAINING PROTEIN"/>
    <property type="match status" value="1"/>
</dbReference>
<dbReference type="EMBL" id="CAUJNA010001929">
    <property type="protein sequence ID" value="CAJ1389747.1"/>
    <property type="molecule type" value="Genomic_DNA"/>
</dbReference>
<dbReference type="SMART" id="SM00209">
    <property type="entry name" value="TSP1"/>
    <property type="match status" value="3"/>
</dbReference>
<dbReference type="InterPro" id="IPR044004">
    <property type="entry name" value="TSP1_spondin_dom"/>
</dbReference>
<feature type="region of interest" description="Disordered" evidence="4">
    <location>
        <begin position="1"/>
        <end position="137"/>
    </location>
</feature>
<keyword evidence="3" id="KW-0325">Glycoprotein</keyword>
<feature type="non-terminal residue" evidence="6">
    <location>
        <position position="1"/>
    </location>
</feature>
<reference evidence="6" key="1">
    <citation type="submission" date="2023-08" db="EMBL/GenBank/DDBJ databases">
        <authorList>
            <person name="Chen Y."/>
            <person name="Shah S."/>
            <person name="Dougan E. K."/>
            <person name="Thang M."/>
            <person name="Chan C."/>
        </authorList>
    </citation>
    <scope>NUCLEOTIDE SEQUENCE</scope>
</reference>
<dbReference type="AlphaFoldDB" id="A0AA36IL09"/>
<sequence>HENDARPEPGRLLRTEGAGRRHVAVGSDGATEKEQASRHATHSEDADVYVEVDGKGRGGDSEVGRSRDFTRTETHARGLSSRKLMAHAATRKEPNATNGTKANGTKANGTKANSKTTTTKPDAENEEESTDDDDPVQDCVYNDWQKWSECTETCGGGSRHRTRTVKTEAANGGQECKQDEKKQTEDCHTQECPVDCVISDWQEWGKCAPDCSGKRARSRTLIQQATHGGEACGETNEEESCDGVCTDCEYQDWGAWAECSATCGGGTRPRAREVAVPATNGGKVCQG</sequence>
<dbReference type="InterPro" id="IPR036383">
    <property type="entry name" value="TSP1_rpt_sf"/>
</dbReference>
<feature type="compositionally biased region" description="Acidic residues" evidence="4">
    <location>
        <begin position="124"/>
        <end position="136"/>
    </location>
</feature>
<proteinExistence type="predicted"/>
<comment type="caution">
    <text evidence="6">The sequence shown here is derived from an EMBL/GenBank/DDBJ whole genome shotgun (WGS) entry which is preliminary data.</text>
</comment>
<dbReference type="Pfam" id="PF19028">
    <property type="entry name" value="TSP1_spondin"/>
    <property type="match status" value="3"/>
</dbReference>
<feature type="non-terminal residue" evidence="6">
    <location>
        <position position="287"/>
    </location>
</feature>
<feature type="domain" description="Spondin-like TSP1" evidence="5">
    <location>
        <begin position="196"/>
        <end position="242"/>
    </location>
</feature>
<dbReference type="SUPFAM" id="SSF82895">
    <property type="entry name" value="TSP-1 type 1 repeat"/>
    <property type="match status" value="3"/>
</dbReference>
<keyword evidence="2" id="KW-1015">Disulfide bond</keyword>
<feature type="domain" description="Spondin-like TSP1" evidence="5">
    <location>
        <begin position="248"/>
        <end position="286"/>
    </location>
</feature>
<feature type="region of interest" description="Disordered" evidence="4">
    <location>
        <begin position="153"/>
        <end position="175"/>
    </location>
</feature>
<dbReference type="InterPro" id="IPR000884">
    <property type="entry name" value="TSP1_rpt"/>
</dbReference>
<evidence type="ECO:0000256" key="4">
    <source>
        <dbReference type="SAM" id="MobiDB-lite"/>
    </source>
</evidence>
<feature type="domain" description="Spondin-like TSP1" evidence="5">
    <location>
        <begin position="139"/>
        <end position="192"/>
    </location>
</feature>
<name>A0AA36IL09_9DINO</name>
<gene>
    <name evidence="6" type="ORF">EVOR1521_LOCUS15305</name>
</gene>
<protein>
    <recommendedName>
        <fullName evidence="5">Spondin-like TSP1 domain-containing protein</fullName>
    </recommendedName>
</protein>